<keyword evidence="4" id="KW-0804">Transcription</keyword>
<dbReference type="AlphaFoldDB" id="A0A4R2PRU3"/>
<evidence type="ECO:0000313" key="6">
    <source>
        <dbReference type="EMBL" id="TCP38467.1"/>
    </source>
</evidence>
<dbReference type="GO" id="GO:0003677">
    <property type="term" value="F:DNA binding"/>
    <property type="evidence" value="ECO:0007669"/>
    <property type="project" value="UniProtKB-KW"/>
</dbReference>
<dbReference type="GO" id="GO:0003700">
    <property type="term" value="F:DNA-binding transcription factor activity"/>
    <property type="evidence" value="ECO:0007669"/>
    <property type="project" value="InterPro"/>
</dbReference>
<dbReference type="GO" id="GO:0005829">
    <property type="term" value="C:cytosol"/>
    <property type="evidence" value="ECO:0007669"/>
    <property type="project" value="TreeGrafter"/>
</dbReference>
<evidence type="ECO:0000313" key="7">
    <source>
        <dbReference type="Proteomes" id="UP000295399"/>
    </source>
</evidence>
<dbReference type="InterPro" id="IPR000847">
    <property type="entry name" value="LysR_HTH_N"/>
</dbReference>
<dbReference type="EMBL" id="SLXO01000001">
    <property type="protein sequence ID" value="TCP38467.1"/>
    <property type="molecule type" value="Genomic_DNA"/>
</dbReference>
<comment type="similarity">
    <text evidence="1">Belongs to the LysR transcriptional regulatory family.</text>
</comment>
<evidence type="ECO:0000256" key="2">
    <source>
        <dbReference type="ARBA" id="ARBA00023015"/>
    </source>
</evidence>
<evidence type="ECO:0000256" key="4">
    <source>
        <dbReference type="ARBA" id="ARBA00023163"/>
    </source>
</evidence>
<dbReference type="OrthoDB" id="7158941at2"/>
<keyword evidence="7" id="KW-1185">Reference proteome</keyword>
<dbReference type="InterPro" id="IPR036388">
    <property type="entry name" value="WH-like_DNA-bd_sf"/>
</dbReference>
<dbReference type="PANTHER" id="PTHR30419">
    <property type="entry name" value="HTH-TYPE TRANSCRIPTIONAL REGULATOR YBHD"/>
    <property type="match status" value="1"/>
</dbReference>
<keyword evidence="3 6" id="KW-0238">DNA-binding</keyword>
<dbReference type="Gene3D" id="1.10.10.10">
    <property type="entry name" value="Winged helix-like DNA-binding domain superfamily/Winged helix DNA-binding domain"/>
    <property type="match status" value="1"/>
</dbReference>
<dbReference type="InterPro" id="IPR050950">
    <property type="entry name" value="HTH-type_LysR_regulators"/>
</dbReference>
<accession>A0A4R2PRU3</accession>
<dbReference type="InterPro" id="IPR036390">
    <property type="entry name" value="WH_DNA-bd_sf"/>
</dbReference>
<dbReference type="InterPro" id="IPR005119">
    <property type="entry name" value="LysR_subst-bd"/>
</dbReference>
<dbReference type="SUPFAM" id="SSF53850">
    <property type="entry name" value="Periplasmic binding protein-like II"/>
    <property type="match status" value="1"/>
</dbReference>
<proteinExistence type="inferred from homology"/>
<protein>
    <submittedName>
        <fullName evidence="6">DNA-binding transcriptional LysR family regulator</fullName>
    </submittedName>
</protein>
<comment type="caution">
    <text evidence="6">The sequence shown here is derived from an EMBL/GenBank/DDBJ whole genome shotgun (WGS) entry which is preliminary data.</text>
</comment>
<dbReference type="Proteomes" id="UP000295399">
    <property type="component" value="Unassembled WGS sequence"/>
</dbReference>
<evidence type="ECO:0000259" key="5">
    <source>
        <dbReference type="PROSITE" id="PS50931"/>
    </source>
</evidence>
<dbReference type="RefSeq" id="WP_132706910.1">
    <property type="nucleotide sequence ID" value="NZ_JACIGF010000001.1"/>
</dbReference>
<dbReference type="InParanoid" id="A0A4R2PRU3"/>
<gene>
    <name evidence="6" type="ORF">EV659_101371</name>
</gene>
<dbReference type="Pfam" id="PF00126">
    <property type="entry name" value="HTH_1"/>
    <property type="match status" value="1"/>
</dbReference>
<dbReference type="Pfam" id="PF03466">
    <property type="entry name" value="LysR_substrate"/>
    <property type="match status" value="1"/>
</dbReference>
<organism evidence="6 7">
    <name type="scientific">Rhodothalassium salexigens DSM 2132</name>
    <dbReference type="NCBI Taxonomy" id="1188247"/>
    <lineage>
        <taxon>Bacteria</taxon>
        <taxon>Pseudomonadati</taxon>
        <taxon>Pseudomonadota</taxon>
        <taxon>Alphaproteobacteria</taxon>
        <taxon>Rhodothalassiales</taxon>
        <taxon>Rhodothalassiaceae</taxon>
        <taxon>Rhodothalassium</taxon>
    </lineage>
</organism>
<sequence>MRSVDQKRLLYFHEAVTAGTMRAASEKLNLAPSSISRQIALLEREVGLPLIEKGRRQILPTEAGGLLLDYFRECRAHDEVFASRLEDLHGLREGTIAIAMGEGFISHRMNATLATFNRDYPGLKVKATIANSNEIVRQVTEDEAHFGLVIQAPHEPRLQVRWSNALEITAIVGAGHDLAGAERVSLRQLQDYPIGLVDGAFRIRQVISAAEARDEIFLSPVLTTNSLYMLRRFVTAGAGITILPQTVFSREIAAGEVHAVPLDNDALVRPTAHIITRAGRQLPAGAHRLLEMIKRSTPL</sequence>
<dbReference type="Gene3D" id="3.40.190.290">
    <property type="match status" value="1"/>
</dbReference>
<reference evidence="6 7" key="1">
    <citation type="submission" date="2019-03" db="EMBL/GenBank/DDBJ databases">
        <title>Genomic Encyclopedia of Type Strains, Phase IV (KMG-IV): sequencing the most valuable type-strain genomes for metagenomic binning, comparative biology and taxonomic classification.</title>
        <authorList>
            <person name="Goeker M."/>
        </authorList>
    </citation>
    <scope>NUCLEOTIDE SEQUENCE [LARGE SCALE GENOMIC DNA]</scope>
    <source>
        <strain evidence="6 7">DSM 2132</strain>
    </source>
</reference>
<evidence type="ECO:0000256" key="1">
    <source>
        <dbReference type="ARBA" id="ARBA00009437"/>
    </source>
</evidence>
<dbReference type="PANTHER" id="PTHR30419:SF8">
    <property type="entry name" value="NITROGEN ASSIMILATION TRANSCRIPTIONAL ACTIVATOR-RELATED"/>
    <property type="match status" value="1"/>
</dbReference>
<feature type="domain" description="HTH lysR-type" evidence="5">
    <location>
        <begin position="4"/>
        <end position="61"/>
    </location>
</feature>
<evidence type="ECO:0000256" key="3">
    <source>
        <dbReference type="ARBA" id="ARBA00023125"/>
    </source>
</evidence>
<name>A0A4R2PRU3_RHOSA</name>
<keyword evidence="2" id="KW-0805">Transcription regulation</keyword>
<dbReference type="PROSITE" id="PS50931">
    <property type="entry name" value="HTH_LYSR"/>
    <property type="match status" value="1"/>
</dbReference>
<dbReference type="SUPFAM" id="SSF46785">
    <property type="entry name" value="Winged helix' DNA-binding domain"/>
    <property type="match status" value="1"/>
</dbReference>